<dbReference type="PaxDb" id="55529-EKX52956"/>
<evidence type="ECO:0000256" key="5">
    <source>
        <dbReference type="ARBA" id="ARBA00034078"/>
    </source>
</evidence>
<gene>
    <name evidence="7" type="ORF">GUITHDRAFT_133359</name>
</gene>
<dbReference type="PROSITE" id="PS51296">
    <property type="entry name" value="RIESKE"/>
    <property type="match status" value="1"/>
</dbReference>
<reference evidence="7 9" key="1">
    <citation type="journal article" date="2012" name="Nature">
        <title>Algal genomes reveal evolutionary mosaicism and the fate of nucleomorphs.</title>
        <authorList>
            <consortium name="DOE Joint Genome Institute"/>
            <person name="Curtis B.A."/>
            <person name="Tanifuji G."/>
            <person name="Burki F."/>
            <person name="Gruber A."/>
            <person name="Irimia M."/>
            <person name="Maruyama S."/>
            <person name="Arias M.C."/>
            <person name="Ball S.G."/>
            <person name="Gile G.H."/>
            <person name="Hirakawa Y."/>
            <person name="Hopkins J.F."/>
            <person name="Kuo A."/>
            <person name="Rensing S.A."/>
            <person name="Schmutz J."/>
            <person name="Symeonidi A."/>
            <person name="Elias M."/>
            <person name="Eveleigh R.J."/>
            <person name="Herman E.K."/>
            <person name="Klute M.J."/>
            <person name="Nakayama T."/>
            <person name="Obornik M."/>
            <person name="Reyes-Prieto A."/>
            <person name="Armbrust E.V."/>
            <person name="Aves S.J."/>
            <person name="Beiko R.G."/>
            <person name="Coutinho P."/>
            <person name="Dacks J.B."/>
            <person name="Durnford D.G."/>
            <person name="Fast N.M."/>
            <person name="Green B.R."/>
            <person name="Grisdale C.J."/>
            <person name="Hempel F."/>
            <person name="Henrissat B."/>
            <person name="Hoppner M.P."/>
            <person name="Ishida K."/>
            <person name="Kim E."/>
            <person name="Koreny L."/>
            <person name="Kroth P.G."/>
            <person name="Liu Y."/>
            <person name="Malik S.B."/>
            <person name="Maier U.G."/>
            <person name="McRose D."/>
            <person name="Mock T."/>
            <person name="Neilson J.A."/>
            <person name="Onodera N.T."/>
            <person name="Poole A.M."/>
            <person name="Pritham E.J."/>
            <person name="Richards T.A."/>
            <person name="Rocap G."/>
            <person name="Roy S.W."/>
            <person name="Sarai C."/>
            <person name="Schaack S."/>
            <person name="Shirato S."/>
            <person name="Slamovits C.H."/>
            <person name="Spencer D.F."/>
            <person name="Suzuki S."/>
            <person name="Worden A.Z."/>
            <person name="Zauner S."/>
            <person name="Barry K."/>
            <person name="Bell C."/>
            <person name="Bharti A.K."/>
            <person name="Crow J.A."/>
            <person name="Grimwood J."/>
            <person name="Kramer R."/>
            <person name="Lindquist E."/>
            <person name="Lucas S."/>
            <person name="Salamov A."/>
            <person name="McFadden G.I."/>
            <person name="Lane C.E."/>
            <person name="Keeling P.J."/>
            <person name="Gray M.W."/>
            <person name="Grigoriev I.V."/>
            <person name="Archibald J.M."/>
        </authorList>
    </citation>
    <scope>NUCLEOTIDE SEQUENCE</scope>
    <source>
        <strain evidence="7 9">CCMP2712</strain>
    </source>
</reference>
<organism evidence="7">
    <name type="scientific">Guillardia theta (strain CCMP2712)</name>
    <name type="common">Cryptophyte</name>
    <dbReference type="NCBI Taxonomy" id="905079"/>
    <lineage>
        <taxon>Eukaryota</taxon>
        <taxon>Cryptophyceae</taxon>
        <taxon>Pyrenomonadales</taxon>
        <taxon>Geminigeraceae</taxon>
        <taxon>Guillardia</taxon>
    </lineage>
</organism>
<dbReference type="GeneID" id="17309784"/>
<dbReference type="Gene3D" id="2.102.10.10">
    <property type="entry name" value="Rieske [2Fe-2S] iron-sulphur domain"/>
    <property type="match status" value="1"/>
</dbReference>
<reference evidence="8" key="3">
    <citation type="submission" date="2015-06" db="UniProtKB">
        <authorList>
            <consortium name="EnsemblProtists"/>
        </authorList>
    </citation>
    <scope>IDENTIFICATION</scope>
</reference>
<dbReference type="Proteomes" id="UP000011087">
    <property type="component" value="Unassembled WGS sequence"/>
</dbReference>
<proteinExistence type="predicted"/>
<dbReference type="PANTHER" id="PTHR21496:SF0">
    <property type="entry name" value="RIESKE DOMAIN-CONTAINING PROTEIN"/>
    <property type="match status" value="1"/>
</dbReference>
<accession>L1JWK5</accession>
<dbReference type="AlphaFoldDB" id="L1JWK5"/>
<dbReference type="HOGENOM" id="CLU_113767_2_0_1"/>
<evidence type="ECO:0000313" key="8">
    <source>
        <dbReference type="EnsemblProtists" id="EKX52956"/>
    </source>
</evidence>
<dbReference type="eggNOG" id="ENOG502S06W">
    <property type="taxonomic scope" value="Eukaryota"/>
</dbReference>
<dbReference type="KEGG" id="gtt:GUITHDRAFT_133359"/>
<sequence length="134" mass="14871">MVWHRVGNVPPENGRLHAEVEGRKISVISHRSKLYCLDSLCFHGGGPLGMGPIEDIEGISCLNCPWHNYKVTIEKGEKLYQSTTLDPVTKKLNPAGWKSVGQRQRTHRVEARADGVYVMLDLKGAIESDSLSFG</sequence>
<dbReference type="Pfam" id="PF22543">
    <property type="entry name" value="Rieske_4"/>
    <property type="match status" value="1"/>
</dbReference>
<keyword evidence="1" id="KW-0001">2Fe-2S</keyword>
<comment type="cofactor">
    <cofactor evidence="5">
        <name>[2Fe-2S] cluster</name>
        <dbReference type="ChEBI" id="CHEBI:190135"/>
    </cofactor>
</comment>
<keyword evidence="3" id="KW-0408">Iron</keyword>
<evidence type="ECO:0000256" key="2">
    <source>
        <dbReference type="ARBA" id="ARBA00022723"/>
    </source>
</evidence>
<protein>
    <recommendedName>
        <fullName evidence="6">Rieske domain-containing protein</fullName>
    </recommendedName>
</protein>
<evidence type="ECO:0000313" key="7">
    <source>
        <dbReference type="EMBL" id="EKX52956.1"/>
    </source>
</evidence>
<dbReference type="PANTHER" id="PTHR21496">
    <property type="entry name" value="FERREDOXIN-RELATED"/>
    <property type="match status" value="1"/>
</dbReference>
<feature type="domain" description="Rieske" evidence="6">
    <location>
        <begin position="3"/>
        <end position="67"/>
    </location>
</feature>
<dbReference type="GO" id="GO:0046872">
    <property type="term" value="F:metal ion binding"/>
    <property type="evidence" value="ECO:0007669"/>
    <property type="project" value="UniProtKB-KW"/>
</dbReference>
<reference evidence="9" key="2">
    <citation type="submission" date="2012-11" db="EMBL/GenBank/DDBJ databases">
        <authorList>
            <person name="Kuo A."/>
            <person name="Curtis B.A."/>
            <person name="Tanifuji G."/>
            <person name="Burki F."/>
            <person name="Gruber A."/>
            <person name="Irimia M."/>
            <person name="Maruyama S."/>
            <person name="Arias M.C."/>
            <person name="Ball S.G."/>
            <person name="Gile G.H."/>
            <person name="Hirakawa Y."/>
            <person name="Hopkins J.F."/>
            <person name="Rensing S.A."/>
            <person name="Schmutz J."/>
            <person name="Symeonidi A."/>
            <person name="Elias M."/>
            <person name="Eveleigh R.J."/>
            <person name="Herman E.K."/>
            <person name="Klute M.J."/>
            <person name="Nakayama T."/>
            <person name="Obornik M."/>
            <person name="Reyes-Prieto A."/>
            <person name="Armbrust E.V."/>
            <person name="Aves S.J."/>
            <person name="Beiko R.G."/>
            <person name="Coutinho P."/>
            <person name="Dacks J.B."/>
            <person name="Durnford D.G."/>
            <person name="Fast N.M."/>
            <person name="Green B.R."/>
            <person name="Grisdale C."/>
            <person name="Hempe F."/>
            <person name="Henrissat B."/>
            <person name="Hoppner M.P."/>
            <person name="Ishida K.-I."/>
            <person name="Kim E."/>
            <person name="Koreny L."/>
            <person name="Kroth P.G."/>
            <person name="Liu Y."/>
            <person name="Malik S.-B."/>
            <person name="Maier U.G."/>
            <person name="McRose D."/>
            <person name="Mock T."/>
            <person name="Neilson J.A."/>
            <person name="Onodera N.T."/>
            <person name="Poole A.M."/>
            <person name="Pritham E.J."/>
            <person name="Richards T.A."/>
            <person name="Rocap G."/>
            <person name="Roy S.W."/>
            <person name="Sarai C."/>
            <person name="Schaack S."/>
            <person name="Shirato S."/>
            <person name="Slamovits C.H."/>
            <person name="Spencer D.F."/>
            <person name="Suzuki S."/>
            <person name="Worden A.Z."/>
            <person name="Zauner S."/>
            <person name="Barry K."/>
            <person name="Bell C."/>
            <person name="Bharti A.K."/>
            <person name="Crow J.A."/>
            <person name="Grimwood J."/>
            <person name="Kramer R."/>
            <person name="Lindquist E."/>
            <person name="Lucas S."/>
            <person name="Salamov A."/>
            <person name="McFadden G.I."/>
            <person name="Lane C.E."/>
            <person name="Keeling P.J."/>
            <person name="Gray M.W."/>
            <person name="Grigoriev I.V."/>
            <person name="Archibald J.M."/>
        </authorList>
    </citation>
    <scope>NUCLEOTIDE SEQUENCE</scope>
    <source>
        <strain evidence="9">CCMP2712</strain>
    </source>
</reference>
<evidence type="ECO:0000256" key="1">
    <source>
        <dbReference type="ARBA" id="ARBA00022714"/>
    </source>
</evidence>
<dbReference type="EnsemblProtists" id="EKX52956">
    <property type="protein sequence ID" value="EKX52956"/>
    <property type="gene ID" value="GUITHDRAFT_133359"/>
</dbReference>
<dbReference type="InterPro" id="IPR017941">
    <property type="entry name" value="Rieske_2Fe-2S"/>
</dbReference>
<evidence type="ECO:0000313" key="9">
    <source>
        <dbReference type="Proteomes" id="UP000011087"/>
    </source>
</evidence>
<evidence type="ECO:0000256" key="4">
    <source>
        <dbReference type="ARBA" id="ARBA00023014"/>
    </source>
</evidence>
<keyword evidence="4" id="KW-0411">Iron-sulfur</keyword>
<dbReference type="OrthoDB" id="426882at2759"/>
<dbReference type="OMA" id="SAVPKWC"/>
<evidence type="ECO:0000259" key="6">
    <source>
        <dbReference type="PROSITE" id="PS51296"/>
    </source>
</evidence>
<dbReference type="InterPro" id="IPR054716">
    <property type="entry name" value="Sol_Rieske_ferrdox_dom"/>
</dbReference>
<dbReference type="SUPFAM" id="SSF50022">
    <property type="entry name" value="ISP domain"/>
    <property type="match status" value="1"/>
</dbReference>
<dbReference type="RefSeq" id="XP_005839936.1">
    <property type="nucleotide sequence ID" value="XM_005839879.1"/>
</dbReference>
<evidence type="ECO:0000256" key="3">
    <source>
        <dbReference type="ARBA" id="ARBA00023004"/>
    </source>
</evidence>
<keyword evidence="2" id="KW-0479">Metal-binding</keyword>
<dbReference type="GO" id="GO:0051537">
    <property type="term" value="F:2 iron, 2 sulfur cluster binding"/>
    <property type="evidence" value="ECO:0007669"/>
    <property type="project" value="UniProtKB-KW"/>
</dbReference>
<name>L1JWK5_GUITC</name>
<dbReference type="InterPro" id="IPR036922">
    <property type="entry name" value="Rieske_2Fe-2S_sf"/>
</dbReference>
<keyword evidence="9" id="KW-1185">Reference proteome</keyword>
<dbReference type="EMBL" id="JH992971">
    <property type="protein sequence ID" value="EKX52956.1"/>
    <property type="molecule type" value="Genomic_DNA"/>
</dbReference>